<sequence>MPVQKRVNLAEGTSIIGQRPGKLFTACETARHGFQQAQVLNRCPLRRAVFADVVRLQRRWLRHRPPPSSSFKAAKCLLFRKATSRIQFTTKTDVMLFKATLRV</sequence>
<organism evidence="1 2">
    <name type="scientific">Cardiocondyla obscurior</name>
    <dbReference type="NCBI Taxonomy" id="286306"/>
    <lineage>
        <taxon>Eukaryota</taxon>
        <taxon>Metazoa</taxon>
        <taxon>Ecdysozoa</taxon>
        <taxon>Arthropoda</taxon>
        <taxon>Hexapoda</taxon>
        <taxon>Insecta</taxon>
        <taxon>Pterygota</taxon>
        <taxon>Neoptera</taxon>
        <taxon>Endopterygota</taxon>
        <taxon>Hymenoptera</taxon>
        <taxon>Apocrita</taxon>
        <taxon>Aculeata</taxon>
        <taxon>Formicoidea</taxon>
        <taxon>Formicidae</taxon>
        <taxon>Myrmicinae</taxon>
        <taxon>Cardiocondyla</taxon>
    </lineage>
</organism>
<proteinExistence type="predicted"/>
<reference evidence="1 2" key="1">
    <citation type="submission" date="2023-03" db="EMBL/GenBank/DDBJ databases">
        <title>High recombination rates correlate with genetic variation in Cardiocondyla obscurior ants.</title>
        <authorList>
            <person name="Errbii M."/>
        </authorList>
    </citation>
    <scope>NUCLEOTIDE SEQUENCE [LARGE SCALE GENOMIC DNA]</scope>
    <source>
        <strain evidence="1">Alpha-2009</strain>
        <tissue evidence="1">Whole body</tissue>
    </source>
</reference>
<name>A0AAW2GW70_9HYME</name>
<dbReference type="AlphaFoldDB" id="A0AAW2GW70"/>
<evidence type="ECO:0000313" key="2">
    <source>
        <dbReference type="Proteomes" id="UP001430953"/>
    </source>
</evidence>
<protein>
    <submittedName>
        <fullName evidence="1">Uncharacterized protein</fullName>
    </submittedName>
</protein>
<gene>
    <name evidence="1" type="ORF">PUN28_002824</name>
</gene>
<dbReference type="Proteomes" id="UP001430953">
    <property type="component" value="Unassembled WGS sequence"/>
</dbReference>
<comment type="caution">
    <text evidence="1">The sequence shown here is derived from an EMBL/GenBank/DDBJ whole genome shotgun (WGS) entry which is preliminary data.</text>
</comment>
<dbReference type="EMBL" id="JADYXP020000002">
    <property type="protein sequence ID" value="KAL0131540.1"/>
    <property type="molecule type" value="Genomic_DNA"/>
</dbReference>
<accession>A0AAW2GW70</accession>
<evidence type="ECO:0000313" key="1">
    <source>
        <dbReference type="EMBL" id="KAL0131540.1"/>
    </source>
</evidence>
<keyword evidence="2" id="KW-1185">Reference proteome</keyword>